<name>A0AAE7MUL6_9CAUD</name>
<keyword evidence="2" id="KW-1185">Reference proteome</keyword>
<dbReference type="Gene3D" id="1.20.140.160">
    <property type="match status" value="1"/>
</dbReference>
<dbReference type="InterPro" id="IPR013324">
    <property type="entry name" value="RNA_pol_sigma_r3/r4-like"/>
</dbReference>
<evidence type="ECO:0000313" key="1">
    <source>
        <dbReference type="EMBL" id="QOI66374.1"/>
    </source>
</evidence>
<dbReference type="Pfam" id="PF07374">
    <property type="entry name" value="DUF1492"/>
    <property type="match status" value="1"/>
</dbReference>
<proteinExistence type="predicted"/>
<protein>
    <submittedName>
        <fullName evidence="1">RinA family transcriptional activator</fullName>
    </submittedName>
</protein>
<evidence type="ECO:0000313" key="2">
    <source>
        <dbReference type="Proteomes" id="UP000827216"/>
    </source>
</evidence>
<gene>
    <name evidence="1" type="primary">gp55</name>
</gene>
<dbReference type="SUPFAM" id="SSF88659">
    <property type="entry name" value="Sigma3 and sigma4 domains of RNA polymerase sigma factors"/>
    <property type="match status" value="1"/>
</dbReference>
<sequence>MERKRENEEKKKYLRGYRKHGRRIERISAELEEIKNMKVSPSVKTDGMPHGTDQTDLSDYVAKLDDLEQELYEEGVKQVREYRDISWKIKQIEDEDERDVLFYRYIKGLEFWDISQKMGYCERHIHRIHGKALEHIKI</sequence>
<dbReference type="InterPro" id="IPR010861">
    <property type="entry name" value="DUF1492"/>
</dbReference>
<accession>A0AAE7MUL6</accession>
<reference evidence="1" key="1">
    <citation type="submission" date="2020-09" db="EMBL/GenBank/DDBJ databases">
        <title>Temperate bacteriophages infecting mucin-degrading bacterium Ruminococcus gnavus from the human gut.</title>
        <authorList>
            <person name="Khokhlova E.V."/>
            <person name="Shkoporov A.N."/>
            <person name="Draper L.A."/>
            <person name="Kingston A.R."/>
            <person name="Forde A."/>
            <person name="Ross R.P."/>
            <person name="Hill C."/>
        </authorList>
    </citation>
    <scope>NUCLEOTIDE SEQUENCE</scope>
</reference>
<dbReference type="Proteomes" id="UP000827216">
    <property type="component" value="Segment"/>
</dbReference>
<organism evidence="1 2">
    <name type="scientific">Ruminococcus phage phiRM10</name>
    <dbReference type="NCBI Taxonomy" id="2772516"/>
    <lineage>
        <taxon>Viruses</taxon>
        <taxon>Duplodnaviria</taxon>
        <taxon>Heunggongvirae</taxon>
        <taxon>Uroviricota</taxon>
        <taxon>Caudoviricetes</taxon>
        <taxon>Munstervirinae</taxon>
        <taxon>Aceathervirus</taxon>
        <taxon>Aceathervirus RM10</taxon>
    </lineage>
</organism>
<dbReference type="EMBL" id="MT980841">
    <property type="protein sequence ID" value="QOI66374.1"/>
    <property type="molecule type" value="Genomic_DNA"/>
</dbReference>